<dbReference type="SMART" id="SM00388">
    <property type="entry name" value="HisKA"/>
    <property type="match status" value="1"/>
</dbReference>
<evidence type="ECO:0000256" key="1">
    <source>
        <dbReference type="ARBA" id="ARBA00022553"/>
    </source>
</evidence>
<keyword evidence="4" id="KW-0418">Kinase</keyword>
<evidence type="ECO:0000256" key="6">
    <source>
        <dbReference type="ARBA" id="ARBA00023012"/>
    </source>
</evidence>
<keyword evidence="6" id="KW-0902">Two-component regulatory system</keyword>
<keyword evidence="2" id="KW-0808">Transferase</keyword>
<dbReference type="InterPro" id="IPR036097">
    <property type="entry name" value="HisK_dim/P_sf"/>
</dbReference>
<feature type="domain" description="Histidine kinase" evidence="7">
    <location>
        <begin position="14"/>
        <end position="221"/>
    </location>
</feature>
<evidence type="ECO:0000256" key="4">
    <source>
        <dbReference type="ARBA" id="ARBA00022777"/>
    </source>
</evidence>
<evidence type="ECO:0000256" key="2">
    <source>
        <dbReference type="ARBA" id="ARBA00022679"/>
    </source>
</evidence>
<dbReference type="SUPFAM" id="SSF47384">
    <property type="entry name" value="Homodimeric domain of signal transducing histidine kinase"/>
    <property type="match status" value="1"/>
</dbReference>
<evidence type="ECO:0000256" key="3">
    <source>
        <dbReference type="ARBA" id="ARBA00022741"/>
    </source>
</evidence>
<dbReference type="GO" id="GO:0000155">
    <property type="term" value="F:phosphorelay sensor kinase activity"/>
    <property type="evidence" value="ECO:0007669"/>
    <property type="project" value="InterPro"/>
</dbReference>
<dbReference type="Gene3D" id="1.10.287.130">
    <property type="match status" value="1"/>
</dbReference>
<dbReference type="PROSITE" id="PS50109">
    <property type="entry name" value="HIS_KIN"/>
    <property type="match status" value="1"/>
</dbReference>
<dbReference type="InterPro" id="IPR004358">
    <property type="entry name" value="Sig_transdc_His_kin-like_C"/>
</dbReference>
<dbReference type="SMART" id="SM00387">
    <property type="entry name" value="HATPase_c"/>
    <property type="match status" value="1"/>
</dbReference>
<dbReference type="PRINTS" id="PR00344">
    <property type="entry name" value="BCTRLSENSOR"/>
</dbReference>
<comment type="caution">
    <text evidence="8">The sequence shown here is derived from an EMBL/GenBank/DDBJ whole genome shotgun (WGS) entry which is preliminary data.</text>
</comment>
<dbReference type="PANTHER" id="PTHR43065">
    <property type="entry name" value="SENSOR HISTIDINE KINASE"/>
    <property type="match status" value="1"/>
</dbReference>
<keyword evidence="1" id="KW-0597">Phosphoprotein</keyword>
<protein>
    <recommendedName>
        <fullName evidence="7">Histidine kinase domain-containing protein</fullName>
    </recommendedName>
</protein>
<dbReference type="Gene3D" id="3.30.565.10">
    <property type="entry name" value="Histidine kinase-like ATPase, C-terminal domain"/>
    <property type="match status" value="1"/>
</dbReference>
<reference evidence="8" key="1">
    <citation type="journal article" date="2014" name="Front. Microbiol.">
        <title>High frequency of phylogenetically diverse reductive dehalogenase-homologous genes in deep subseafloor sedimentary metagenomes.</title>
        <authorList>
            <person name="Kawai M."/>
            <person name="Futagami T."/>
            <person name="Toyoda A."/>
            <person name="Takaki Y."/>
            <person name="Nishi S."/>
            <person name="Hori S."/>
            <person name="Arai W."/>
            <person name="Tsubouchi T."/>
            <person name="Morono Y."/>
            <person name="Uchiyama I."/>
            <person name="Ito T."/>
            <person name="Fujiyama A."/>
            <person name="Inagaki F."/>
            <person name="Takami H."/>
        </authorList>
    </citation>
    <scope>NUCLEOTIDE SEQUENCE</scope>
    <source>
        <strain evidence="8">Expedition CK06-06</strain>
    </source>
</reference>
<accession>X1KHW5</accession>
<keyword evidence="5" id="KW-0067">ATP-binding</keyword>
<evidence type="ECO:0000256" key="5">
    <source>
        <dbReference type="ARBA" id="ARBA00022840"/>
    </source>
</evidence>
<dbReference type="CDD" id="cd00082">
    <property type="entry name" value="HisKA"/>
    <property type="match status" value="1"/>
</dbReference>
<feature type="non-terminal residue" evidence="8">
    <location>
        <position position="1"/>
    </location>
</feature>
<dbReference type="InterPro" id="IPR003661">
    <property type="entry name" value="HisK_dim/P_dom"/>
</dbReference>
<dbReference type="Pfam" id="PF02518">
    <property type="entry name" value="HATPase_c"/>
    <property type="match status" value="1"/>
</dbReference>
<dbReference type="InterPro" id="IPR005467">
    <property type="entry name" value="His_kinase_dom"/>
</dbReference>
<dbReference type="GO" id="GO:0005524">
    <property type="term" value="F:ATP binding"/>
    <property type="evidence" value="ECO:0007669"/>
    <property type="project" value="UniProtKB-KW"/>
</dbReference>
<gene>
    <name evidence="8" type="ORF">S03H2_57487</name>
</gene>
<evidence type="ECO:0000313" key="8">
    <source>
        <dbReference type="EMBL" id="GAH81658.1"/>
    </source>
</evidence>
<organism evidence="8">
    <name type="scientific">marine sediment metagenome</name>
    <dbReference type="NCBI Taxonomy" id="412755"/>
    <lineage>
        <taxon>unclassified sequences</taxon>
        <taxon>metagenomes</taxon>
        <taxon>ecological metagenomes</taxon>
    </lineage>
</organism>
<evidence type="ECO:0000259" key="7">
    <source>
        <dbReference type="PROSITE" id="PS50109"/>
    </source>
</evidence>
<name>X1KHW5_9ZZZZ</name>
<dbReference type="PANTHER" id="PTHR43065:SF10">
    <property type="entry name" value="PEROXIDE STRESS-ACTIVATED HISTIDINE KINASE MAK3"/>
    <property type="match status" value="1"/>
</dbReference>
<dbReference type="EMBL" id="BARU01036849">
    <property type="protein sequence ID" value="GAH81658.1"/>
    <property type="molecule type" value="Genomic_DNA"/>
</dbReference>
<keyword evidence="3" id="KW-0547">Nucleotide-binding</keyword>
<dbReference type="InterPro" id="IPR003594">
    <property type="entry name" value="HATPase_dom"/>
</dbReference>
<dbReference type="Pfam" id="PF00512">
    <property type="entry name" value="HisKA"/>
    <property type="match status" value="1"/>
</dbReference>
<dbReference type="AlphaFoldDB" id="X1KHW5"/>
<proteinExistence type="predicted"/>
<sequence length="224" mass="24967">RSERMAALGQLVAEITHEIKNPLMLIGGFAQQLSRVIDDEKNLKKVNIIADEVKRLERLLADLREFYLPKTIASEKVDIKELLQEVFSLVKKDCKEKNIQTELSIDKPGILVTGDRGRLKQVFLNLFKNSMEAMEHGGILSIETSLSGDHVEITVTDEGCGIPEQDKEKIFSPFFTTKSHGTGLGLCISKRIVEEHAGSSLTMKSEEGKGTSFNISLPVYHETP</sequence>
<dbReference type="InterPro" id="IPR036890">
    <property type="entry name" value="HATPase_C_sf"/>
</dbReference>
<dbReference type="SUPFAM" id="SSF55874">
    <property type="entry name" value="ATPase domain of HSP90 chaperone/DNA topoisomerase II/histidine kinase"/>
    <property type="match status" value="1"/>
</dbReference>